<sequence>MNPSRVIRTVINITLDILAKNELASFAFVGVYKLKQERIKVNRNSEENQDTELTQRFRTYKRITEYFLGTQTFKHTFQAKSNAYLIVNKRHANYERMNDEIISMFTNMFQDLVELR</sequence>
<reference evidence="1 2" key="1">
    <citation type="submission" date="2021-05" db="EMBL/GenBank/DDBJ databases">
        <title>A Polyphasic approach of four new species of the genus Ohtaekwangia: Ohtaekwangia histidinii sp. nov., Ohtaekwangia cretensis sp. nov., Ohtaekwangia indiensis sp. nov., Ohtaekwangia reichenbachii sp. nov. from diverse environment.</title>
        <authorList>
            <person name="Octaviana S."/>
        </authorList>
    </citation>
    <scope>NUCLEOTIDE SEQUENCE [LARGE SCALE GENOMIC DNA]</scope>
    <source>
        <strain evidence="1 2">PWU5</strain>
    </source>
</reference>
<protein>
    <submittedName>
        <fullName evidence="1">Uncharacterized protein</fullName>
    </submittedName>
</protein>
<dbReference type="AlphaFoldDB" id="A0AAP2DZ55"/>
<gene>
    <name evidence="1" type="ORF">KK062_10855</name>
</gene>
<evidence type="ECO:0000313" key="2">
    <source>
        <dbReference type="Proteomes" id="UP001319080"/>
    </source>
</evidence>
<keyword evidence="2" id="KW-1185">Reference proteome</keyword>
<name>A0AAP2DZ55_9BACT</name>
<evidence type="ECO:0000313" key="1">
    <source>
        <dbReference type="EMBL" id="MBT1708727.1"/>
    </source>
</evidence>
<dbReference type="EMBL" id="JAHESE010000008">
    <property type="protein sequence ID" value="MBT1708727.1"/>
    <property type="molecule type" value="Genomic_DNA"/>
</dbReference>
<accession>A0AAP2DZ55</accession>
<organism evidence="1 2">
    <name type="scientific">Dawidia cretensis</name>
    <dbReference type="NCBI Taxonomy" id="2782350"/>
    <lineage>
        <taxon>Bacteria</taxon>
        <taxon>Pseudomonadati</taxon>
        <taxon>Bacteroidota</taxon>
        <taxon>Cytophagia</taxon>
        <taxon>Cytophagales</taxon>
        <taxon>Chryseotaleaceae</taxon>
        <taxon>Dawidia</taxon>
    </lineage>
</organism>
<proteinExistence type="predicted"/>
<comment type="caution">
    <text evidence="1">The sequence shown here is derived from an EMBL/GenBank/DDBJ whole genome shotgun (WGS) entry which is preliminary data.</text>
</comment>
<dbReference type="Proteomes" id="UP001319080">
    <property type="component" value="Unassembled WGS sequence"/>
</dbReference>